<name>A0ACC2W9T9_9TREE</name>
<reference evidence="1" key="1">
    <citation type="submission" date="2023-04" db="EMBL/GenBank/DDBJ databases">
        <title>Draft Genome sequencing of Naganishia species isolated from polar environments using Oxford Nanopore Technology.</title>
        <authorList>
            <person name="Leo P."/>
            <person name="Venkateswaran K."/>
        </authorList>
    </citation>
    <scope>NUCLEOTIDE SEQUENCE</scope>
    <source>
        <strain evidence="1">MNA-CCFEE 5262</strain>
    </source>
</reference>
<dbReference type="EMBL" id="JASBWS010000031">
    <property type="protein sequence ID" value="KAJ9108503.1"/>
    <property type="molecule type" value="Genomic_DNA"/>
</dbReference>
<keyword evidence="2" id="KW-1185">Reference proteome</keyword>
<comment type="caution">
    <text evidence="1">The sequence shown here is derived from an EMBL/GenBank/DDBJ whole genome shotgun (WGS) entry which is preliminary data.</text>
</comment>
<gene>
    <name evidence="1" type="ORF">QFC20_003409</name>
</gene>
<dbReference type="Proteomes" id="UP001230649">
    <property type="component" value="Unassembled WGS sequence"/>
</dbReference>
<evidence type="ECO:0000313" key="2">
    <source>
        <dbReference type="Proteomes" id="UP001230649"/>
    </source>
</evidence>
<sequence>MTSAVAEKSKPFDLSGRKEKQQELRSEEHPSPPPQQCQWERAVKKIHNVTRVIALVATFGYLLYNHPDNYLSKRISQGVTDLREWRHHPYTLPEFYSLCTREGRRIYTSDVEAEWAQCVTVQQGKIVDVAQISSKTWYLHGDLNKTVPGLSPGDVHRVAEIRTVKPRIIYLPKGSLMTPGLVDSHAHSLEYGWSRQLPLRGSSSVEDVISKVEQYAKTHADQIAKGQWIEGAGWDQNIWPVKSFPRASDFDRSPALRNLPIALKRIDIHAEWVSPKVLEMMGPLPESVPGGQIMRDAEGKPTGVFVDDAMFLIDKVRPKWTERQMQEYLNITIQDGLSKGLVGIHDGGVVPDHVDFFQRVGKAGQLPIRFYIMRACPDKEKYCGDEYPMISGDADDHLNVKSVKLFADGALGSWGAALLEPYSDKPDEYGTMRSPEQVWEPLIDSFVSNGWQVVSWIQRCVGTSRLTDASNPQNVHCIGDRANHIVLNAMEKALLKLPEHERASRRLRLEHAQIMKLEDLDRAAKLGIIASYQPTHATSDMWYAEARLGSERIKGAYAWRRYLQFVSLLIAGGRITLGSDFPVESIDPLKGFYAAVTRLDENGKSPMGKGGWYPDQKLTREEALKGMTIDATVDADSVDHQPPMHHSSTLKQDPSASASNLTL</sequence>
<proteinExistence type="predicted"/>
<protein>
    <submittedName>
        <fullName evidence="1">Uncharacterized protein</fullName>
    </submittedName>
</protein>
<accession>A0ACC2W9T9</accession>
<evidence type="ECO:0000313" key="1">
    <source>
        <dbReference type="EMBL" id="KAJ9108503.1"/>
    </source>
</evidence>
<organism evidence="1 2">
    <name type="scientific">Naganishia adeliensis</name>
    <dbReference type="NCBI Taxonomy" id="92952"/>
    <lineage>
        <taxon>Eukaryota</taxon>
        <taxon>Fungi</taxon>
        <taxon>Dikarya</taxon>
        <taxon>Basidiomycota</taxon>
        <taxon>Agaricomycotina</taxon>
        <taxon>Tremellomycetes</taxon>
        <taxon>Filobasidiales</taxon>
        <taxon>Filobasidiaceae</taxon>
        <taxon>Naganishia</taxon>
    </lineage>
</organism>